<dbReference type="PANTHER" id="PTHR43133:SF46">
    <property type="entry name" value="RNA POLYMERASE SIGMA-70 FACTOR ECF SUBFAMILY"/>
    <property type="match status" value="1"/>
</dbReference>
<protein>
    <submittedName>
        <fullName evidence="7">RNA polymerase sigma-70 factor</fullName>
    </submittedName>
</protein>
<dbReference type="InterPro" id="IPR013249">
    <property type="entry name" value="RNA_pol_sigma70_r4_t2"/>
</dbReference>
<evidence type="ECO:0000313" key="7">
    <source>
        <dbReference type="EMBL" id="GAA0878599.1"/>
    </source>
</evidence>
<keyword evidence="2" id="KW-0805">Transcription regulation</keyword>
<dbReference type="InterPro" id="IPR014284">
    <property type="entry name" value="RNA_pol_sigma-70_dom"/>
</dbReference>
<dbReference type="SUPFAM" id="SSF88946">
    <property type="entry name" value="Sigma2 domain of RNA polymerase sigma factors"/>
    <property type="match status" value="1"/>
</dbReference>
<dbReference type="Gene3D" id="1.10.1740.10">
    <property type="match status" value="1"/>
</dbReference>
<feature type="domain" description="RNA polymerase sigma-70 region 2" evidence="5">
    <location>
        <begin position="32"/>
        <end position="95"/>
    </location>
</feature>
<sequence>MASEFGVHPHQQLVFELSKGDEKAFEKLYGLFSEKIYHVSRRMHLSHEDAEGIVQEVFLKIWKKREKLDPQLSINAYMISIVRSLVIKKAKKEARFFAFQHYGVPFYEIERNNGPEEELIFSEFHNISKEIIDQLPAGQKQIFALRHFENLSVDEIAERLNISRRTVENQIFRSTKAVREKLVKLKIISASVFTMILNSVLMQVLD</sequence>
<dbReference type="CDD" id="cd06171">
    <property type="entry name" value="Sigma70_r4"/>
    <property type="match status" value="1"/>
</dbReference>
<evidence type="ECO:0000256" key="2">
    <source>
        <dbReference type="ARBA" id="ARBA00023015"/>
    </source>
</evidence>
<dbReference type="InterPro" id="IPR036388">
    <property type="entry name" value="WH-like_DNA-bd_sf"/>
</dbReference>
<comment type="caution">
    <text evidence="7">The sequence shown here is derived from an EMBL/GenBank/DDBJ whole genome shotgun (WGS) entry which is preliminary data.</text>
</comment>
<reference evidence="8" key="1">
    <citation type="journal article" date="2019" name="Int. J. Syst. Evol. Microbiol.">
        <title>The Global Catalogue of Microorganisms (GCM) 10K type strain sequencing project: providing services to taxonomists for standard genome sequencing and annotation.</title>
        <authorList>
            <consortium name="The Broad Institute Genomics Platform"/>
            <consortium name="The Broad Institute Genome Sequencing Center for Infectious Disease"/>
            <person name="Wu L."/>
            <person name="Ma J."/>
        </authorList>
    </citation>
    <scope>NUCLEOTIDE SEQUENCE [LARGE SCALE GENOMIC DNA]</scope>
    <source>
        <strain evidence="8">JCM 16112</strain>
    </source>
</reference>
<evidence type="ECO:0000259" key="6">
    <source>
        <dbReference type="Pfam" id="PF08281"/>
    </source>
</evidence>
<dbReference type="InterPro" id="IPR039425">
    <property type="entry name" value="RNA_pol_sigma-70-like"/>
</dbReference>
<dbReference type="InterPro" id="IPR007627">
    <property type="entry name" value="RNA_pol_sigma70_r2"/>
</dbReference>
<feature type="domain" description="RNA polymerase sigma factor 70 region 4 type 2" evidence="6">
    <location>
        <begin position="130"/>
        <end position="176"/>
    </location>
</feature>
<evidence type="ECO:0000256" key="1">
    <source>
        <dbReference type="ARBA" id="ARBA00010641"/>
    </source>
</evidence>
<dbReference type="Pfam" id="PF08281">
    <property type="entry name" value="Sigma70_r4_2"/>
    <property type="match status" value="1"/>
</dbReference>
<dbReference type="Proteomes" id="UP001500469">
    <property type="component" value="Unassembled WGS sequence"/>
</dbReference>
<dbReference type="InterPro" id="IPR013325">
    <property type="entry name" value="RNA_pol_sigma_r2"/>
</dbReference>
<organism evidence="7 8">
    <name type="scientific">Algoriphagus jejuensis</name>
    <dbReference type="NCBI Taxonomy" id="419934"/>
    <lineage>
        <taxon>Bacteria</taxon>
        <taxon>Pseudomonadati</taxon>
        <taxon>Bacteroidota</taxon>
        <taxon>Cytophagia</taxon>
        <taxon>Cytophagales</taxon>
        <taxon>Cyclobacteriaceae</taxon>
        <taxon>Algoriphagus</taxon>
    </lineage>
</organism>
<dbReference type="Pfam" id="PF04542">
    <property type="entry name" value="Sigma70_r2"/>
    <property type="match status" value="1"/>
</dbReference>
<evidence type="ECO:0000256" key="3">
    <source>
        <dbReference type="ARBA" id="ARBA00023082"/>
    </source>
</evidence>
<evidence type="ECO:0000259" key="5">
    <source>
        <dbReference type="Pfam" id="PF04542"/>
    </source>
</evidence>
<dbReference type="InterPro" id="IPR013324">
    <property type="entry name" value="RNA_pol_sigma_r3/r4-like"/>
</dbReference>
<comment type="similarity">
    <text evidence="1">Belongs to the sigma-70 factor family. ECF subfamily.</text>
</comment>
<dbReference type="NCBIfam" id="TIGR02937">
    <property type="entry name" value="sigma70-ECF"/>
    <property type="match status" value="1"/>
</dbReference>
<dbReference type="SUPFAM" id="SSF88659">
    <property type="entry name" value="Sigma3 and sigma4 domains of RNA polymerase sigma factors"/>
    <property type="match status" value="1"/>
</dbReference>
<dbReference type="PANTHER" id="PTHR43133">
    <property type="entry name" value="RNA POLYMERASE ECF-TYPE SIGMA FACTO"/>
    <property type="match status" value="1"/>
</dbReference>
<evidence type="ECO:0000256" key="4">
    <source>
        <dbReference type="ARBA" id="ARBA00023163"/>
    </source>
</evidence>
<dbReference type="RefSeq" id="WP_343850155.1">
    <property type="nucleotide sequence ID" value="NZ_BAAAFI010000007.1"/>
</dbReference>
<dbReference type="Gene3D" id="1.10.10.10">
    <property type="entry name" value="Winged helix-like DNA-binding domain superfamily/Winged helix DNA-binding domain"/>
    <property type="match status" value="1"/>
</dbReference>
<proteinExistence type="inferred from homology"/>
<accession>A0ABP3YAS6</accession>
<gene>
    <name evidence="7" type="ORF">GCM10009119_15670</name>
</gene>
<keyword evidence="8" id="KW-1185">Reference proteome</keyword>
<name>A0ABP3YAS6_9BACT</name>
<keyword evidence="3" id="KW-0731">Sigma factor</keyword>
<keyword evidence="4" id="KW-0804">Transcription</keyword>
<evidence type="ECO:0000313" key="8">
    <source>
        <dbReference type="Proteomes" id="UP001500469"/>
    </source>
</evidence>
<dbReference type="EMBL" id="BAAAFI010000007">
    <property type="protein sequence ID" value="GAA0878599.1"/>
    <property type="molecule type" value="Genomic_DNA"/>
</dbReference>